<organism evidence="2 3">
    <name type="scientific">Natronoglomus mannanivorans</name>
    <dbReference type="NCBI Taxonomy" id="2979990"/>
    <lineage>
        <taxon>Archaea</taxon>
        <taxon>Methanobacteriati</taxon>
        <taxon>Methanobacteriota</taxon>
        <taxon>Stenosarchaea group</taxon>
        <taxon>Halobacteria</taxon>
        <taxon>Halobacteriales</taxon>
        <taxon>Natrialbaceae</taxon>
        <taxon>Natronoglomus</taxon>
    </lineage>
</organism>
<gene>
    <name evidence="2" type="ORF">OB955_05480</name>
</gene>
<feature type="region of interest" description="Disordered" evidence="1">
    <location>
        <begin position="29"/>
        <end position="76"/>
    </location>
</feature>
<sequence>MQRSTVFSLFVAVVLVAALAGCLQLGSDANDDGLEGDDEDTVTEADAGTEGEDADADDDYADDTDTETADADTDTDENATATFLESTGPTENVTVTLEVAANGTERAEGLMYRESLPENHGMVFVYADEDQRSFWMKNTLIPLDIIYLDSDGTVLNVEEAEPQPDASDSDLERYHSDGPAQYVIELDQGFSEEHGIEPGTEVVFHDDLEVEADDDGS</sequence>
<comment type="caution">
    <text evidence="2">The sequence shown here is derived from an EMBL/GenBank/DDBJ whole genome shotgun (WGS) entry which is preliminary data.</text>
</comment>
<dbReference type="PROSITE" id="PS51257">
    <property type="entry name" value="PROKAR_LIPOPROTEIN"/>
    <property type="match status" value="1"/>
</dbReference>
<evidence type="ECO:0000313" key="3">
    <source>
        <dbReference type="Proteomes" id="UP001320972"/>
    </source>
</evidence>
<dbReference type="PANTHER" id="PTHR37953:SF1">
    <property type="entry name" value="UPF0127 PROTEIN MJ1496"/>
    <property type="match status" value="1"/>
</dbReference>
<protein>
    <submittedName>
        <fullName evidence="2">DUF192 domain-containing protein</fullName>
    </submittedName>
</protein>
<evidence type="ECO:0000313" key="2">
    <source>
        <dbReference type="EMBL" id="MCU4972184.1"/>
    </source>
</evidence>
<dbReference type="RefSeq" id="WP_338007221.1">
    <property type="nucleotide sequence ID" value="NZ_JAOPKB010000002.1"/>
</dbReference>
<dbReference type="InterPro" id="IPR003795">
    <property type="entry name" value="DUF192"/>
</dbReference>
<dbReference type="PANTHER" id="PTHR37953">
    <property type="entry name" value="UPF0127 PROTEIN MJ1496"/>
    <property type="match status" value="1"/>
</dbReference>
<evidence type="ECO:0000256" key="1">
    <source>
        <dbReference type="SAM" id="MobiDB-lite"/>
    </source>
</evidence>
<proteinExistence type="predicted"/>
<dbReference type="EMBL" id="JAOPKB010000002">
    <property type="protein sequence ID" value="MCU4972184.1"/>
    <property type="molecule type" value="Genomic_DNA"/>
</dbReference>
<name>A0ABT2QB84_9EURY</name>
<dbReference type="Pfam" id="PF02643">
    <property type="entry name" value="DUF192"/>
    <property type="match status" value="1"/>
</dbReference>
<keyword evidence="3" id="KW-1185">Reference proteome</keyword>
<dbReference type="Gene3D" id="2.60.120.1140">
    <property type="entry name" value="Protein of unknown function DUF192"/>
    <property type="match status" value="1"/>
</dbReference>
<dbReference type="InterPro" id="IPR038695">
    <property type="entry name" value="Saro_0823-like_sf"/>
</dbReference>
<accession>A0ABT2QB84</accession>
<dbReference type="Proteomes" id="UP001320972">
    <property type="component" value="Unassembled WGS sequence"/>
</dbReference>
<reference evidence="2 3" key="1">
    <citation type="submission" date="2022-09" db="EMBL/GenBank/DDBJ databases">
        <title>Enrichment on poylsaccharides allowed isolation of novel metabolic and taxonomic groups of Haloarchaea.</title>
        <authorList>
            <person name="Sorokin D.Y."/>
            <person name="Elcheninov A.G."/>
            <person name="Khizhniak T.V."/>
            <person name="Kolganova T.V."/>
            <person name="Kublanov I.V."/>
        </authorList>
    </citation>
    <scope>NUCLEOTIDE SEQUENCE [LARGE SCALE GENOMIC DNA]</scope>
    <source>
        <strain evidence="2 3">AArc-m2/3/4</strain>
    </source>
</reference>